<evidence type="ECO:0000313" key="2">
    <source>
        <dbReference type="Ensembl" id="ENSFCTP00005041921.1"/>
    </source>
</evidence>
<dbReference type="Proteomes" id="UP000823872">
    <property type="component" value="Chromosome A2"/>
</dbReference>
<dbReference type="Ensembl" id="ENSFCTT00005057032.1">
    <property type="protein sequence ID" value="ENSFCTP00005041921.1"/>
    <property type="gene ID" value="ENSFCTG00005019817.1"/>
</dbReference>
<organism evidence="2 3">
    <name type="scientific">Felis catus</name>
    <name type="common">Cat</name>
    <name type="synonym">Felis silvestris catus</name>
    <dbReference type="NCBI Taxonomy" id="9685"/>
    <lineage>
        <taxon>Eukaryota</taxon>
        <taxon>Metazoa</taxon>
        <taxon>Chordata</taxon>
        <taxon>Craniata</taxon>
        <taxon>Vertebrata</taxon>
        <taxon>Euteleostomi</taxon>
        <taxon>Mammalia</taxon>
        <taxon>Eutheria</taxon>
        <taxon>Laurasiatheria</taxon>
        <taxon>Carnivora</taxon>
        <taxon>Feliformia</taxon>
        <taxon>Felidae</taxon>
        <taxon>Felinae</taxon>
        <taxon>Felis</taxon>
    </lineage>
</organism>
<gene>
    <name evidence="2" type="primary">KLHL18</name>
</gene>
<feature type="region of interest" description="Disordered" evidence="1">
    <location>
        <begin position="1"/>
        <end position="54"/>
    </location>
</feature>
<protein>
    <submittedName>
        <fullName evidence="2">Uncharacterized protein</fullName>
    </submittedName>
</protein>
<keyword evidence="3" id="KW-1185">Reference proteome</keyword>
<feature type="compositionally biased region" description="Basic and acidic residues" evidence="1">
    <location>
        <begin position="1"/>
        <end position="33"/>
    </location>
</feature>
<sequence length="164" mass="18659">RVRSGPDRKGGRWDRLIQKDCGNGRRDSTVGKARERRLRSHQEAGQRSFRRRAAETTAAVQVRLLLAVCSRRQSAPPRLVSSRPPRPAQSRRPGKMVEDGAEELEDLVHFSVSELPSRGYGVMEEIRRQGKLCDVTLKLKLRMLSCLQNGRPEETVMAPVFQWT</sequence>
<feature type="compositionally biased region" description="Low complexity" evidence="1">
    <location>
        <begin position="74"/>
        <end position="91"/>
    </location>
</feature>
<proteinExistence type="predicted"/>
<reference evidence="2" key="2">
    <citation type="submission" date="2025-08" db="UniProtKB">
        <authorList>
            <consortium name="Ensembl"/>
        </authorList>
    </citation>
    <scope>IDENTIFICATION</scope>
    <source>
        <strain evidence="2">breed Abyssinian</strain>
    </source>
</reference>
<dbReference type="GeneTree" id="ENSGT00940000157026"/>
<reference evidence="2" key="3">
    <citation type="submission" date="2025-09" db="UniProtKB">
        <authorList>
            <consortium name="Ensembl"/>
        </authorList>
    </citation>
    <scope>IDENTIFICATION</scope>
    <source>
        <strain evidence="2">breed Abyssinian</strain>
    </source>
</reference>
<evidence type="ECO:0000256" key="1">
    <source>
        <dbReference type="SAM" id="MobiDB-lite"/>
    </source>
</evidence>
<feature type="region of interest" description="Disordered" evidence="1">
    <location>
        <begin position="72"/>
        <end position="97"/>
    </location>
</feature>
<name>A0ABI7Z4A9_FELCA</name>
<evidence type="ECO:0000313" key="3">
    <source>
        <dbReference type="Proteomes" id="UP000823872"/>
    </source>
</evidence>
<reference evidence="2 3" key="1">
    <citation type="submission" date="2021-02" db="EMBL/GenBank/DDBJ databases">
        <title>Safari Cat Assemblies.</title>
        <authorList>
            <person name="Bredemeyer K.R."/>
            <person name="Murphy W.J."/>
        </authorList>
    </citation>
    <scope>NUCLEOTIDE SEQUENCE [LARGE SCALE GENOMIC DNA]</scope>
</reference>
<accession>A0ABI7Z4A9</accession>